<dbReference type="InterPro" id="IPR050109">
    <property type="entry name" value="HTH-type_TetR-like_transc_reg"/>
</dbReference>
<evidence type="ECO:0000259" key="3">
    <source>
        <dbReference type="PROSITE" id="PS50977"/>
    </source>
</evidence>
<dbReference type="PROSITE" id="PS50977">
    <property type="entry name" value="HTH_TETR_2"/>
    <property type="match status" value="1"/>
</dbReference>
<dbReference type="GO" id="GO:0003700">
    <property type="term" value="F:DNA-binding transcription factor activity"/>
    <property type="evidence" value="ECO:0007669"/>
    <property type="project" value="TreeGrafter"/>
</dbReference>
<evidence type="ECO:0000256" key="2">
    <source>
        <dbReference type="PROSITE-ProRule" id="PRU00335"/>
    </source>
</evidence>
<evidence type="ECO:0000313" key="4">
    <source>
        <dbReference type="EMBL" id="CUU57079.1"/>
    </source>
</evidence>
<sequence length="200" mass="21821">MAEPRRRRAATAEKVTRLLDVTEEIMLAEGYAAVSSRSVAARAEITAPLLHYYFATIDDLFVAVLRRRAEETLARTEAALTSPQPLGAWWELVSDPRGTGLTVEFVAAANHRPALRTEVGRVARELRRMQMEAMTSILGEYGLDLDDFPPALVTAAVQGLAFAVVADRAAGHDTAHEEATAAMTRLVARLEARRAGPPEE</sequence>
<reference evidence="5" key="1">
    <citation type="submission" date="2015-11" db="EMBL/GenBank/DDBJ databases">
        <authorList>
            <person name="Varghese N."/>
        </authorList>
    </citation>
    <scope>NUCLEOTIDE SEQUENCE [LARGE SCALE GENOMIC DNA]</scope>
    <source>
        <strain evidence="5">DSM 45899</strain>
    </source>
</reference>
<dbReference type="Gene3D" id="1.10.357.10">
    <property type="entry name" value="Tetracycline Repressor, domain 2"/>
    <property type="match status" value="1"/>
</dbReference>
<dbReference type="InterPro" id="IPR009057">
    <property type="entry name" value="Homeodomain-like_sf"/>
</dbReference>
<dbReference type="InterPro" id="IPR001647">
    <property type="entry name" value="HTH_TetR"/>
</dbReference>
<dbReference type="EMBL" id="FAOZ01000010">
    <property type="protein sequence ID" value="CUU57079.1"/>
    <property type="molecule type" value="Genomic_DNA"/>
</dbReference>
<dbReference type="PANTHER" id="PTHR30055">
    <property type="entry name" value="HTH-TYPE TRANSCRIPTIONAL REGULATOR RUTR"/>
    <property type="match status" value="1"/>
</dbReference>
<gene>
    <name evidence="4" type="ORF">Ga0074812_11094</name>
</gene>
<accession>A0A0S4QN57</accession>
<dbReference type="Pfam" id="PF00440">
    <property type="entry name" value="TetR_N"/>
    <property type="match status" value="1"/>
</dbReference>
<protein>
    <submittedName>
        <fullName evidence="4">Regulatory protein, tetR family</fullName>
    </submittedName>
</protein>
<dbReference type="PANTHER" id="PTHR30055:SF235">
    <property type="entry name" value="TRANSCRIPTIONAL REGULATORY PROTEIN"/>
    <property type="match status" value="1"/>
</dbReference>
<organism evidence="4 5">
    <name type="scientific">Parafrankia irregularis</name>
    <dbReference type="NCBI Taxonomy" id="795642"/>
    <lineage>
        <taxon>Bacteria</taxon>
        <taxon>Bacillati</taxon>
        <taxon>Actinomycetota</taxon>
        <taxon>Actinomycetes</taxon>
        <taxon>Frankiales</taxon>
        <taxon>Frankiaceae</taxon>
        <taxon>Parafrankia</taxon>
    </lineage>
</organism>
<dbReference type="GO" id="GO:0000976">
    <property type="term" value="F:transcription cis-regulatory region binding"/>
    <property type="evidence" value="ECO:0007669"/>
    <property type="project" value="TreeGrafter"/>
</dbReference>
<evidence type="ECO:0000313" key="5">
    <source>
        <dbReference type="Proteomes" id="UP000198802"/>
    </source>
</evidence>
<dbReference type="SUPFAM" id="SSF46689">
    <property type="entry name" value="Homeodomain-like"/>
    <property type="match status" value="1"/>
</dbReference>
<keyword evidence="5" id="KW-1185">Reference proteome</keyword>
<keyword evidence="1 2" id="KW-0238">DNA-binding</keyword>
<feature type="domain" description="HTH tetR-type" evidence="3">
    <location>
        <begin position="12"/>
        <end position="72"/>
    </location>
</feature>
<dbReference type="AlphaFoldDB" id="A0A0S4QN57"/>
<proteinExistence type="predicted"/>
<evidence type="ECO:0000256" key="1">
    <source>
        <dbReference type="ARBA" id="ARBA00023125"/>
    </source>
</evidence>
<dbReference type="RefSeq" id="WP_091278083.1">
    <property type="nucleotide sequence ID" value="NZ_FAOZ01000010.1"/>
</dbReference>
<dbReference type="Proteomes" id="UP000198802">
    <property type="component" value="Unassembled WGS sequence"/>
</dbReference>
<feature type="DNA-binding region" description="H-T-H motif" evidence="2">
    <location>
        <begin position="35"/>
        <end position="54"/>
    </location>
</feature>
<name>A0A0S4QN57_9ACTN</name>